<sequence>MKVKGGGKRKVLNDAVVANDENENQENIAYQSIDVTDEHRENQEQEKEKENEEEENNEEENEEEEEEDEDEEAPQDDTHEDRPKLDEGFFEIEAIRRRRIRKGQLQYLIKWRGWPETANTWEPLENLQSCSDVIDAFEESLRSGKSSRKRKRKGGGSNSLSKKKQPRLSAYNVTGVVGQSLPADPLINTSLIDLPASTHSIGLGHEGENNGNVNNVRTAKHIKENRLANGSKQIDGRNEELEYDPKLSELKGMISTNEVNADKLAFHFQEARVSDGNGLTHGLSKVDQVEQVPSDRRTGARRRKSGSVKRFKQDLAASKQVVTQDSTPSIAVGCDGTDEQLVIGSSNHKSKIEGSKNASAIVKILKPIDFTASVSDEVQDVVVTFMAVRSDGKEVMVDNKYLKANNPLLLINFYEQHLKYSTQ</sequence>
<evidence type="ECO:0000313" key="2">
    <source>
        <dbReference type="Proteomes" id="UP001164539"/>
    </source>
</evidence>
<proteinExistence type="predicted"/>
<gene>
    <name evidence="1" type="ORF">OWV82_009084</name>
</gene>
<keyword evidence="2" id="KW-1185">Reference proteome</keyword>
<comment type="caution">
    <text evidence="1">The sequence shown here is derived from an EMBL/GenBank/DDBJ whole genome shotgun (WGS) entry which is preliminary data.</text>
</comment>
<organism evidence="1 2">
    <name type="scientific">Melia azedarach</name>
    <name type="common">Chinaberry tree</name>
    <dbReference type="NCBI Taxonomy" id="155640"/>
    <lineage>
        <taxon>Eukaryota</taxon>
        <taxon>Viridiplantae</taxon>
        <taxon>Streptophyta</taxon>
        <taxon>Embryophyta</taxon>
        <taxon>Tracheophyta</taxon>
        <taxon>Spermatophyta</taxon>
        <taxon>Magnoliopsida</taxon>
        <taxon>eudicotyledons</taxon>
        <taxon>Gunneridae</taxon>
        <taxon>Pentapetalae</taxon>
        <taxon>rosids</taxon>
        <taxon>malvids</taxon>
        <taxon>Sapindales</taxon>
        <taxon>Meliaceae</taxon>
        <taxon>Melia</taxon>
    </lineage>
</organism>
<protein>
    <submittedName>
        <fullName evidence="1">Chromo domain-containing protein LHP1-like</fullName>
    </submittedName>
</protein>
<name>A0ACC1YFH3_MELAZ</name>
<dbReference type="EMBL" id="CM051397">
    <property type="protein sequence ID" value="KAJ4721395.1"/>
    <property type="molecule type" value="Genomic_DNA"/>
</dbReference>
<accession>A0ACC1YFH3</accession>
<evidence type="ECO:0000313" key="1">
    <source>
        <dbReference type="EMBL" id="KAJ4721395.1"/>
    </source>
</evidence>
<dbReference type="Proteomes" id="UP001164539">
    <property type="component" value="Chromosome 4"/>
</dbReference>
<reference evidence="1 2" key="1">
    <citation type="journal article" date="2023" name="Science">
        <title>Complex scaffold remodeling in plant triterpene biosynthesis.</title>
        <authorList>
            <person name="De La Pena R."/>
            <person name="Hodgson H."/>
            <person name="Liu J.C."/>
            <person name="Stephenson M.J."/>
            <person name="Martin A.C."/>
            <person name="Owen C."/>
            <person name="Harkess A."/>
            <person name="Leebens-Mack J."/>
            <person name="Jimenez L.E."/>
            <person name="Osbourn A."/>
            <person name="Sattely E.S."/>
        </authorList>
    </citation>
    <scope>NUCLEOTIDE SEQUENCE [LARGE SCALE GENOMIC DNA]</scope>
    <source>
        <strain evidence="2">cv. JPN11</strain>
        <tissue evidence="1">Leaf</tissue>
    </source>
</reference>